<dbReference type="PANTHER" id="PTHR43285:SF2">
    <property type="entry name" value="ANTHRANILATE PHOSPHORIBOSYLTRANSFERASE"/>
    <property type="match status" value="1"/>
</dbReference>
<dbReference type="NCBIfam" id="TIGR01245">
    <property type="entry name" value="trpD"/>
    <property type="match status" value="1"/>
</dbReference>
<dbReference type="SUPFAM" id="SSF47648">
    <property type="entry name" value="Nucleoside phosphorylase/phosphoribosyltransferase N-terminal domain"/>
    <property type="match status" value="1"/>
</dbReference>
<dbReference type="InterPro" id="IPR036320">
    <property type="entry name" value="Glycosyl_Trfase_fam3_N_dom_sf"/>
</dbReference>
<feature type="binding site" evidence="9">
    <location>
        <position position="232"/>
    </location>
    <ligand>
        <name>Mg(2+)</name>
        <dbReference type="ChEBI" id="CHEBI:18420"/>
        <label>2</label>
    </ligand>
</feature>
<keyword evidence="5 9" id="KW-0822">Tryptophan biosynthesis</keyword>
<dbReference type="UniPathway" id="UPA00035">
    <property type="reaction ID" value="UER00041"/>
</dbReference>
<keyword evidence="9" id="KW-0460">Magnesium</keyword>
<dbReference type="InterPro" id="IPR000312">
    <property type="entry name" value="Glycosyl_Trfase_fam3"/>
</dbReference>
<dbReference type="GO" id="GO:0000162">
    <property type="term" value="P:L-tryptophan biosynthetic process"/>
    <property type="evidence" value="ECO:0007669"/>
    <property type="project" value="UniProtKB-UniRule"/>
</dbReference>
<feature type="domain" description="Glycosyl transferase family 3 N-terminal" evidence="11">
    <location>
        <begin position="9"/>
        <end position="70"/>
    </location>
</feature>
<dbReference type="EC" id="2.4.2.18" evidence="9"/>
<evidence type="ECO:0000256" key="2">
    <source>
        <dbReference type="ARBA" id="ARBA00022605"/>
    </source>
</evidence>
<evidence type="ECO:0000256" key="9">
    <source>
        <dbReference type="HAMAP-Rule" id="MF_00211"/>
    </source>
</evidence>
<feature type="binding site" evidence="9">
    <location>
        <position position="88"/>
    </location>
    <ligand>
        <name>5-phospho-alpha-D-ribose 1-diphosphate</name>
        <dbReference type="ChEBI" id="CHEBI:58017"/>
    </ligand>
</feature>
<evidence type="ECO:0000259" key="11">
    <source>
        <dbReference type="Pfam" id="PF02885"/>
    </source>
</evidence>
<dbReference type="InterPro" id="IPR005940">
    <property type="entry name" value="Anthranilate_Pribosyl_Tfrase"/>
</dbReference>
<feature type="binding site" evidence="9">
    <location>
        <begin position="91"/>
        <end position="92"/>
    </location>
    <ligand>
        <name>5-phospho-alpha-D-ribose 1-diphosphate</name>
        <dbReference type="ChEBI" id="CHEBI:58017"/>
    </ligand>
</feature>
<dbReference type="Proteomes" id="UP000539313">
    <property type="component" value="Unassembled WGS sequence"/>
</dbReference>
<keyword evidence="9" id="KW-0479">Metal-binding</keyword>
<dbReference type="EMBL" id="JACJII010000001">
    <property type="protein sequence ID" value="MBA9006671.1"/>
    <property type="molecule type" value="Genomic_DNA"/>
</dbReference>
<feature type="binding site" evidence="9">
    <location>
        <position position="174"/>
    </location>
    <ligand>
        <name>anthranilate</name>
        <dbReference type="ChEBI" id="CHEBI:16567"/>
        <label>2</label>
    </ligand>
</feature>
<feature type="binding site" evidence="9">
    <location>
        <position position="100"/>
    </location>
    <ligand>
        <name>Mg(2+)</name>
        <dbReference type="ChEBI" id="CHEBI:18420"/>
        <label>1</label>
    </ligand>
</feature>
<keyword evidence="6 9" id="KW-0057">Aromatic amino acid biosynthesis</keyword>
<dbReference type="SUPFAM" id="SSF52418">
    <property type="entry name" value="Nucleoside phosphorylase/phosphoribosyltransferase catalytic domain"/>
    <property type="match status" value="1"/>
</dbReference>
<feature type="binding site" evidence="9">
    <location>
        <position position="88"/>
    </location>
    <ligand>
        <name>anthranilate</name>
        <dbReference type="ChEBI" id="CHEBI:16567"/>
        <label>1</label>
    </ligand>
</feature>
<comment type="caution">
    <text evidence="12">The sequence shown here is derived from an EMBL/GenBank/DDBJ whole genome shotgun (WGS) entry which is preliminary data.</text>
</comment>
<dbReference type="Pfam" id="PF00591">
    <property type="entry name" value="Glycos_transf_3"/>
    <property type="match status" value="1"/>
</dbReference>
<keyword evidence="13" id="KW-1185">Reference proteome</keyword>
<dbReference type="InterPro" id="IPR017459">
    <property type="entry name" value="Glycosyl_Trfase_fam3_N_dom"/>
</dbReference>
<dbReference type="Gene3D" id="1.20.970.10">
    <property type="entry name" value="Transferase, Pyrimidine Nucleoside Phosphorylase, Chain C"/>
    <property type="match status" value="1"/>
</dbReference>
<proteinExistence type="inferred from homology"/>
<feature type="binding site" evidence="9">
    <location>
        <position position="119"/>
    </location>
    <ligand>
        <name>anthranilate</name>
        <dbReference type="ChEBI" id="CHEBI:16567"/>
        <label>1</label>
    </ligand>
</feature>
<gene>
    <name evidence="9" type="primary">trpD</name>
    <name evidence="12" type="ORF">HNR21_005553</name>
</gene>
<comment type="caution">
    <text evidence="9">Lacks conserved residue(s) required for the propagation of feature annotation.</text>
</comment>
<dbReference type="GO" id="GO:0004048">
    <property type="term" value="F:anthranilate phosphoribosyltransferase activity"/>
    <property type="evidence" value="ECO:0007669"/>
    <property type="project" value="UniProtKB-UniRule"/>
</dbReference>
<dbReference type="AlphaFoldDB" id="A0A7W3N317"/>
<keyword evidence="2 9" id="KW-0028">Amino-acid biosynthesis</keyword>
<evidence type="ECO:0000256" key="1">
    <source>
        <dbReference type="ARBA" id="ARBA00004907"/>
    </source>
</evidence>
<feature type="binding site" evidence="9">
    <location>
        <position position="128"/>
    </location>
    <ligand>
        <name>5-phospho-alpha-D-ribose 1-diphosphate</name>
        <dbReference type="ChEBI" id="CHEBI:58017"/>
    </ligand>
</feature>
<feature type="binding site" evidence="9">
    <location>
        <position position="233"/>
    </location>
    <ligand>
        <name>Mg(2+)</name>
        <dbReference type="ChEBI" id="CHEBI:18420"/>
        <label>2</label>
    </ligand>
</feature>
<comment type="similarity">
    <text evidence="8">In the C-terminal section; belongs to the anthranilate phosphoribosyltransferase family.</text>
</comment>
<feature type="binding site" evidence="9">
    <location>
        <begin position="98"/>
        <end position="101"/>
    </location>
    <ligand>
        <name>5-phospho-alpha-D-ribose 1-diphosphate</name>
        <dbReference type="ChEBI" id="CHEBI:58017"/>
    </ligand>
</feature>
<evidence type="ECO:0000256" key="6">
    <source>
        <dbReference type="ARBA" id="ARBA00023141"/>
    </source>
</evidence>
<comment type="cofactor">
    <cofactor evidence="9">
        <name>Mg(2+)</name>
        <dbReference type="ChEBI" id="CHEBI:18420"/>
    </cofactor>
    <text evidence="9">Binds 2 magnesium ions per monomer.</text>
</comment>
<dbReference type="HAMAP" id="MF_00211">
    <property type="entry name" value="TrpD"/>
    <property type="match status" value="1"/>
</dbReference>
<sequence>MDARRTWPALLNALLDGESLSAEETAWAMNEIMSGEATDVQIAGFAVALRAKGETVAEVAGLAEGMLANATRIRVPAPEGARIADLVGTGGDRAHTVNFSTMASIVAAAAGVRIVKHGNRAATSSSGSADVLEALGVAIDLPPQAAVRVAEEVGITFCFAPLYHPALRHAARTRRELGAPTVFNFLGPLTNPAQPQASAVGVFHPRMAGIVAGVFAERGSSSLVFRGDDGLDELTTTGTSSVWVVREGTAEEVRFDPADLGLPRSTPDQLRGADAAYNARVARDLLAGEPGPVRDMTLLNAAAVMVAAEGAPPAAGLTEALRDAYARAAEAVDSGRAAALLDRWVRVSRSLKG</sequence>
<evidence type="ECO:0000256" key="8">
    <source>
        <dbReference type="ARBA" id="ARBA00061188"/>
    </source>
</evidence>
<evidence type="ECO:0000313" key="12">
    <source>
        <dbReference type="EMBL" id="MBA9006671.1"/>
    </source>
</evidence>
<evidence type="ECO:0000256" key="7">
    <source>
        <dbReference type="ARBA" id="ARBA00052328"/>
    </source>
</evidence>
<feature type="binding site" evidence="9">
    <location>
        <begin position="116"/>
        <end position="124"/>
    </location>
    <ligand>
        <name>5-phospho-alpha-D-ribose 1-diphosphate</name>
        <dbReference type="ChEBI" id="CHEBI:58017"/>
    </ligand>
</feature>
<reference evidence="12 13" key="1">
    <citation type="submission" date="2020-08" db="EMBL/GenBank/DDBJ databases">
        <title>Sequencing the genomes of 1000 actinobacteria strains.</title>
        <authorList>
            <person name="Klenk H.-P."/>
        </authorList>
    </citation>
    <scope>NUCLEOTIDE SEQUENCE [LARGE SCALE GENOMIC DNA]</scope>
    <source>
        <strain evidence="12 13">DSM 45823</strain>
    </source>
</reference>
<dbReference type="PANTHER" id="PTHR43285">
    <property type="entry name" value="ANTHRANILATE PHOSPHORIBOSYLTRANSFERASE"/>
    <property type="match status" value="1"/>
</dbReference>
<accession>A0A7W3N317</accession>
<evidence type="ECO:0000256" key="5">
    <source>
        <dbReference type="ARBA" id="ARBA00022822"/>
    </source>
</evidence>
<evidence type="ECO:0000256" key="3">
    <source>
        <dbReference type="ARBA" id="ARBA00022676"/>
    </source>
</evidence>
<evidence type="ECO:0000256" key="4">
    <source>
        <dbReference type="ARBA" id="ARBA00022679"/>
    </source>
</evidence>
<evidence type="ECO:0000259" key="10">
    <source>
        <dbReference type="Pfam" id="PF00591"/>
    </source>
</evidence>
<organism evidence="12 13">
    <name type="scientific">Thermomonospora cellulosilytica</name>
    <dbReference type="NCBI Taxonomy" id="1411118"/>
    <lineage>
        <taxon>Bacteria</taxon>
        <taxon>Bacillati</taxon>
        <taxon>Actinomycetota</taxon>
        <taxon>Actinomycetes</taxon>
        <taxon>Streptosporangiales</taxon>
        <taxon>Thermomonosporaceae</taxon>
        <taxon>Thermomonospora</taxon>
    </lineage>
</organism>
<dbReference type="GO" id="GO:0005829">
    <property type="term" value="C:cytosol"/>
    <property type="evidence" value="ECO:0007669"/>
    <property type="project" value="TreeGrafter"/>
</dbReference>
<keyword evidence="3 9" id="KW-0328">Glycosyltransferase</keyword>
<dbReference type="GO" id="GO:0000287">
    <property type="term" value="F:magnesium ion binding"/>
    <property type="evidence" value="ECO:0007669"/>
    <property type="project" value="UniProtKB-UniRule"/>
</dbReference>
<dbReference type="InterPro" id="IPR035902">
    <property type="entry name" value="Nuc_phospho_transferase"/>
</dbReference>
<feature type="binding site" evidence="9">
    <location>
        <position position="96"/>
    </location>
    <ligand>
        <name>5-phospho-alpha-D-ribose 1-diphosphate</name>
        <dbReference type="ChEBI" id="CHEBI:58017"/>
    </ligand>
</feature>
<dbReference type="FunFam" id="3.40.1030.10:FF:000002">
    <property type="entry name" value="Anthranilate phosphoribosyltransferase"/>
    <property type="match status" value="1"/>
</dbReference>
<dbReference type="Pfam" id="PF02885">
    <property type="entry name" value="Glycos_trans_3N"/>
    <property type="match status" value="1"/>
</dbReference>
<dbReference type="Gene3D" id="3.40.1030.10">
    <property type="entry name" value="Nucleoside phosphorylase/phosphoribosyltransferase catalytic domain"/>
    <property type="match status" value="1"/>
</dbReference>
<evidence type="ECO:0000313" key="13">
    <source>
        <dbReference type="Proteomes" id="UP000539313"/>
    </source>
</evidence>
<comment type="pathway">
    <text evidence="1 9">Amino-acid biosynthesis; L-tryptophan biosynthesis; L-tryptophan from chorismate: step 2/5.</text>
</comment>
<comment type="subunit">
    <text evidence="9">Homodimer.</text>
</comment>
<feature type="domain" description="Glycosyl transferase family 3" evidence="10">
    <location>
        <begin position="82"/>
        <end position="337"/>
    </location>
</feature>
<dbReference type="RefSeq" id="WP_119729660.1">
    <property type="nucleotide sequence ID" value="NZ_JACJII010000001.1"/>
</dbReference>
<comment type="function">
    <text evidence="9">Catalyzes the transfer of the phosphoribosyl group of 5-phosphorylribose-1-pyrophosphate (PRPP) to anthranilate to yield N-(5'-phosphoribosyl)-anthranilate (PRA).</text>
</comment>
<comment type="similarity">
    <text evidence="9">Belongs to the anthranilate phosphoribosyltransferase family.</text>
</comment>
<name>A0A7W3N317_9ACTN</name>
<protein>
    <recommendedName>
        <fullName evidence="9">Anthranilate phosphoribosyltransferase</fullName>
        <ecNumber evidence="9">2.4.2.18</ecNumber>
    </recommendedName>
</protein>
<comment type="catalytic activity">
    <reaction evidence="7 9">
        <text>N-(5-phospho-beta-D-ribosyl)anthranilate + diphosphate = 5-phospho-alpha-D-ribose 1-diphosphate + anthranilate</text>
        <dbReference type="Rhea" id="RHEA:11768"/>
        <dbReference type="ChEBI" id="CHEBI:16567"/>
        <dbReference type="ChEBI" id="CHEBI:18277"/>
        <dbReference type="ChEBI" id="CHEBI:33019"/>
        <dbReference type="ChEBI" id="CHEBI:58017"/>
        <dbReference type="EC" id="2.4.2.18"/>
    </reaction>
</comment>
<feature type="binding site" evidence="9">
    <location>
        <position position="233"/>
    </location>
    <ligand>
        <name>Mg(2+)</name>
        <dbReference type="ChEBI" id="CHEBI:18420"/>
        <label>1</label>
    </ligand>
</feature>
<keyword evidence="4 9" id="KW-0808">Transferase</keyword>